<feature type="chain" id="PRO_5046027795" evidence="1">
    <location>
        <begin position="19"/>
        <end position="135"/>
    </location>
</feature>
<gene>
    <name evidence="2" type="ORF">SLS59_001870</name>
</gene>
<dbReference type="Proteomes" id="UP001521222">
    <property type="component" value="Unassembled WGS sequence"/>
</dbReference>
<keyword evidence="3" id="KW-1185">Reference proteome</keyword>
<organism evidence="2 3">
    <name type="scientific">Nothophoma quercina</name>
    <dbReference type="NCBI Taxonomy" id="749835"/>
    <lineage>
        <taxon>Eukaryota</taxon>
        <taxon>Fungi</taxon>
        <taxon>Dikarya</taxon>
        <taxon>Ascomycota</taxon>
        <taxon>Pezizomycotina</taxon>
        <taxon>Dothideomycetes</taxon>
        <taxon>Pleosporomycetidae</taxon>
        <taxon>Pleosporales</taxon>
        <taxon>Pleosporineae</taxon>
        <taxon>Didymellaceae</taxon>
        <taxon>Nothophoma</taxon>
    </lineage>
</organism>
<keyword evidence="1" id="KW-0732">Signal</keyword>
<comment type="caution">
    <text evidence="2">The sequence shown here is derived from an EMBL/GenBank/DDBJ whole genome shotgun (WGS) entry which is preliminary data.</text>
</comment>
<evidence type="ECO:0000313" key="2">
    <source>
        <dbReference type="EMBL" id="KAL1608680.1"/>
    </source>
</evidence>
<protein>
    <submittedName>
        <fullName evidence="2">Uncharacterized protein</fullName>
    </submittedName>
</protein>
<feature type="signal peptide" evidence="1">
    <location>
        <begin position="1"/>
        <end position="18"/>
    </location>
</feature>
<name>A0ABR3RW70_9PLEO</name>
<proteinExistence type="predicted"/>
<evidence type="ECO:0000313" key="3">
    <source>
        <dbReference type="Proteomes" id="UP001521222"/>
    </source>
</evidence>
<reference evidence="2 3" key="1">
    <citation type="submission" date="2024-02" db="EMBL/GenBank/DDBJ databases">
        <title>De novo assembly and annotation of 12 fungi associated with fruit tree decline syndrome in Ontario, Canada.</title>
        <authorList>
            <person name="Sulman M."/>
            <person name="Ellouze W."/>
            <person name="Ilyukhin E."/>
        </authorList>
    </citation>
    <scope>NUCLEOTIDE SEQUENCE [LARGE SCALE GENOMIC DNA]</scope>
    <source>
        <strain evidence="2 3">M97-236</strain>
    </source>
</reference>
<accession>A0ABR3RW70</accession>
<evidence type="ECO:0000256" key="1">
    <source>
        <dbReference type="SAM" id="SignalP"/>
    </source>
</evidence>
<sequence>MRFSTATVLGLAASATAAVLPRSQLGSWTISVSESSYANGYKTRSATAVYTSDSYPEGITSTCNFVSNPAATETDKCDEGFTYTYDGTTVSLSQVVQKPSANTTVFGSAPLTLTSDSVGRTYSGEATVEVTTATA</sequence>
<dbReference type="EMBL" id="JAKIXB020000005">
    <property type="protein sequence ID" value="KAL1608680.1"/>
    <property type="molecule type" value="Genomic_DNA"/>
</dbReference>